<dbReference type="Proteomes" id="UP000828048">
    <property type="component" value="Chromosome 5"/>
</dbReference>
<keyword evidence="2" id="KW-1185">Reference proteome</keyword>
<reference evidence="1 2" key="1">
    <citation type="journal article" date="2021" name="Hortic Res">
        <title>High-quality reference genome and annotation aids understanding of berry development for evergreen blueberry (Vaccinium darrowii).</title>
        <authorList>
            <person name="Yu J."/>
            <person name="Hulse-Kemp A.M."/>
            <person name="Babiker E."/>
            <person name="Staton M."/>
        </authorList>
    </citation>
    <scope>NUCLEOTIDE SEQUENCE [LARGE SCALE GENOMIC DNA]</scope>
    <source>
        <strain evidence="2">cv. NJ 8807/NJ 8810</strain>
        <tissue evidence="1">Young leaf</tissue>
    </source>
</reference>
<accession>A0ACB7Y0Y9</accession>
<evidence type="ECO:0000313" key="2">
    <source>
        <dbReference type="Proteomes" id="UP000828048"/>
    </source>
</evidence>
<proteinExistence type="predicted"/>
<gene>
    <name evidence="1" type="ORF">Vadar_022575</name>
</gene>
<sequence>MGADYYETDTDKSLLLAKGSVPIGIGKNSHIKKAIIDKNARIGDNVKGRIEMVVALSNPTNGPLNANEVITDISDLGLFDGVASGYSGAGSELRFGSHECSTPDYESSSGQSQIFWAAWWRRVCEVQWRCGCLAADECLVRVVGLNRIKAYKFFLQDVDDAKEDEKAAEGCRSVLNDSGASREKSAFLRNKRKNEDIWIG</sequence>
<organism evidence="1 2">
    <name type="scientific">Vaccinium darrowii</name>
    <dbReference type="NCBI Taxonomy" id="229202"/>
    <lineage>
        <taxon>Eukaryota</taxon>
        <taxon>Viridiplantae</taxon>
        <taxon>Streptophyta</taxon>
        <taxon>Embryophyta</taxon>
        <taxon>Tracheophyta</taxon>
        <taxon>Spermatophyta</taxon>
        <taxon>Magnoliopsida</taxon>
        <taxon>eudicotyledons</taxon>
        <taxon>Gunneridae</taxon>
        <taxon>Pentapetalae</taxon>
        <taxon>asterids</taxon>
        <taxon>Ericales</taxon>
        <taxon>Ericaceae</taxon>
        <taxon>Vaccinioideae</taxon>
        <taxon>Vaccinieae</taxon>
        <taxon>Vaccinium</taxon>
    </lineage>
</organism>
<dbReference type="EMBL" id="CM037155">
    <property type="protein sequence ID" value="KAH7847152.1"/>
    <property type="molecule type" value="Genomic_DNA"/>
</dbReference>
<name>A0ACB7Y0Y9_9ERIC</name>
<comment type="caution">
    <text evidence="1">The sequence shown here is derived from an EMBL/GenBank/DDBJ whole genome shotgun (WGS) entry which is preliminary data.</text>
</comment>
<protein>
    <submittedName>
        <fullName evidence="1">Uncharacterized protein</fullName>
    </submittedName>
</protein>
<evidence type="ECO:0000313" key="1">
    <source>
        <dbReference type="EMBL" id="KAH7847152.1"/>
    </source>
</evidence>